<evidence type="ECO:0000313" key="2">
    <source>
        <dbReference type="EMBL" id="ECF2868792.1"/>
    </source>
</evidence>
<reference evidence="2" key="1">
    <citation type="submission" date="2019-03" db="EMBL/GenBank/DDBJ databases">
        <authorList>
            <person name="Ashton P.M."/>
            <person name="Dallman T."/>
            <person name="Nair S."/>
            <person name="De Pinna E."/>
            <person name="Peters T."/>
            <person name="Grant K."/>
        </authorList>
    </citation>
    <scope>NUCLEOTIDE SEQUENCE</scope>
    <source>
        <strain evidence="2">176241</strain>
    </source>
</reference>
<dbReference type="GO" id="GO:0006355">
    <property type="term" value="P:regulation of DNA-templated transcription"/>
    <property type="evidence" value="ECO:0007669"/>
    <property type="project" value="InterPro"/>
</dbReference>
<gene>
    <name evidence="2" type="ORF">E2D78_03145</name>
</gene>
<dbReference type="InterPro" id="IPR013321">
    <property type="entry name" value="Arc_rbn_hlx_hlx"/>
</dbReference>
<dbReference type="AlphaFoldDB" id="A0A5Y2P9Q0"/>
<comment type="caution">
    <text evidence="2">The sequence shown here is derived from an EMBL/GenBank/DDBJ whole genome shotgun (WGS) entry which is preliminary data.</text>
</comment>
<accession>A0A5Y2P9Q0</accession>
<dbReference type="InterPro" id="IPR010985">
    <property type="entry name" value="Ribbon_hlx_hlx"/>
</dbReference>
<dbReference type="Pfam" id="PF03869">
    <property type="entry name" value="Arc"/>
    <property type="match status" value="1"/>
</dbReference>
<feature type="domain" description="Arc-like DNA binding" evidence="1">
    <location>
        <begin position="2"/>
        <end position="40"/>
    </location>
</feature>
<evidence type="ECO:0000259" key="1">
    <source>
        <dbReference type="Pfam" id="PF03869"/>
    </source>
</evidence>
<dbReference type="SUPFAM" id="SSF47598">
    <property type="entry name" value="Ribbon-helix-helix"/>
    <property type="match status" value="1"/>
</dbReference>
<dbReference type="Gene3D" id="1.10.1220.10">
    <property type="entry name" value="Met repressor-like"/>
    <property type="match status" value="1"/>
</dbReference>
<protein>
    <submittedName>
        <fullName evidence="2">Arc family DNA-binding protein</fullName>
    </submittedName>
</protein>
<keyword evidence="2" id="KW-0238">DNA-binding</keyword>
<proteinExistence type="predicted"/>
<dbReference type="EMBL" id="AAIKRN010000002">
    <property type="protein sequence ID" value="ECF2868792.1"/>
    <property type="molecule type" value="Genomic_DNA"/>
</dbReference>
<organism evidence="2">
    <name type="scientific">Salmonella hadar</name>
    <dbReference type="NCBI Taxonomy" id="149385"/>
    <lineage>
        <taxon>Bacteria</taxon>
        <taxon>Pseudomonadati</taxon>
        <taxon>Pseudomonadota</taxon>
        <taxon>Gammaproteobacteria</taxon>
        <taxon>Enterobacterales</taxon>
        <taxon>Enterobacteriaceae</taxon>
        <taxon>Salmonella</taxon>
    </lineage>
</organism>
<sequence>MARNDPQFNVRMPDEIKQQLTHIAATNRRSINAEIIAAIQLWIKIHKEQVIPSSSQQLTKSEKEALDVTIDVLQRVRDGK</sequence>
<dbReference type="GO" id="GO:0043565">
    <property type="term" value="F:sequence-specific DNA binding"/>
    <property type="evidence" value="ECO:0007669"/>
    <property type="project" value="UniProtKB-ARBA"/>
</dbReference>
<dbReference type="InterPro" id="IPR005569">
    <property type="entry name" value="Arc_DNA-bd_dom"/>
</dbReference>
<name>A0A5Y2P9Q0_SALHA</name>